<evidence type="ECO:0000313" key="2">
    <source>
        <dbReference type="EMBL" id="CAG8983614.1"/>
    </source>
</evidence>
<organism evidence="2 3">
    <name type="scientific">Hymenoscyphus albidus</name>
    <dbReference type="NCBI Taxonomy" id="595503"/>
    <lineage>
        <taxon>Eukaryota</taxon>
        <taxon>Fungi</taxon>
        <taxon>Dikarya</taxon>
        <taxon>Ascomycota</taxon>
        <taxon>Pezizomycotina</taxon>
        <taxon>Leotiomycetes</taxon>
        <taxon>Helotiales</taxon>
        <taxon>Helotiaceae</taxon>
        <taxon>Hymenoscyphus</taxon>
    </lineage>
</organism>
<keyword evidence="3" id="KW-1185">Reference proteome</keyword>
<feature type="compositionally biased region" description="Low complexity" evidence="1">
    <location>
        <begin position="99"/>
        <end position="122"/>
    </location>
</feature>
<dbReference type="EMBL" id="CAJVRM010000731">
    <property type="protein sequence ID" value="CAG8983614.1"/>
    <property type="molecule type" value="Genomic_DNA"/>
</dbReference>
<dbReference type="Proteomes" id="UP000701801">
    <property type="component" value="Unassembled WGS sequence"/>
</dbReference>
<dbReference type="OrthoDB" id="4338738at2759"/>
<evidence type="ECO:0000256" key="1">
    <source>
        <dbReference type="SAM" id="MobiDB-lite"/>
    </source>
</evidence>
<proteinExistence type="predicted"/>
<comment type="caution">
    <text evidence="2">The sequence shown here is derived from an EMBL/GenBank/DDBJ whole genome shotgun (WGS) entry which is preliminary data.</text>
</comment>
<dbReference type="AlphaFoldDB" id="A0A9N9LYW0"/>
<sequence>MISLAGLVAVRSATLRPGRTISTARPTNLEALLGQLTGQVNTPGCTHCAGGSGAWSTEGRRCSIRPGNIASAARVAAAVAAAMAAPAPAAVAQVAPHNPLRRSGAGAGSGAVRSSAASRRTGCGLAALYEEEARVLEDEDEEEEEEEGEEEEEEDS</sequence>
<protein>
    <submittedName>
        <fullName evidence="2">Uncharacterized protein</fullName>
    </submittedName>
</protein>
<feature type="compositionally biased region" description="Acidic residues" evidence="1">
    <location>
        <begin position="137"/>
        <end position="156"/>
    </location>
</feature>
<feature type="region of interest" description="Disordered" evidence="1">
    <location>
        <begin position="99"/>
        <end position="156"/>
    </location>
</feature>
<reference evidence="2" key="1">
    <citation type="submission" date="2021-07" db="EMBL/GenBank/DDBJ databases">
        <authorList>
            <person name="Durling M."/>
        </authorList>
    </citation>
    <scope>NUCLEOTIDE SEQUENCE</scope>
</reference>
<gene>
    <name evidence="2" type="ORF">HYALB_00004636</name>
</gene>
<accession>A0A9N9LYW0</accession>
<evidence type="ECO:0000313" key="3">
    <source>
        <dbReference type="Proteomes" id="UP000701801"/>
    </source>
</evidence>
<name>A0A9N9LYW0_9HELO</name>